<protein>
    <submittedName>
        <fullName evidence="1">1383_t:CDS:1</fullName>
    </submittedName>
</protein>
<dbReference type="OrthoDB" id="2432760at2759"/>
<comment type="caution">
    <text evidence="1">The sequence shown here is derived from an EMBL/GenBank/DDBJ whole genome shotgun (WGS) entry which is preliminary data.</text>
</comment>
<feature type="non-terminal residue" evidence="1">
    <location>
        <position position="1"/>
    </location>
</feature>
<reference evidence="1" key="1">
    <citation type="submission" date="2021-06" db="EMBL/GenBank/DDBJ databases">
        <authorList>
            <person name="Kallberg Y."/>
            <person name="Tangrot J."/>
            <person name="Rosling A."/>
        </authorList>
    </citation>
    <scope>NUCLEOTIDE SEQUENCE</scope>
    <source>
        <strain evidence="1">IN212</strain>
    </source>
</reference>
<dbReference type="Proteomes" id="UP000789396">
    <property type="component" value="Unassembled WGS sequence"/>
</dbReference>
<dbReference type="EMBL" id="CAJVPZ010043110">
    <property type="protein sequence ID" value="CAG8765057.1"/>
    <property type="molecule type" value="Genomic_DNA"/>
</dbReference>
<evidence type="ECO:0000313" key="2">
    <source>
        <dbReference type="Proteomes" id="UP000789396"/>
    </source>
</evidence>
<name>A0A9N9J5R0_9GLOM</name>
<dbReference type="AlphaFoldDB" id="A0A9N9J5R0"/>
<organism evidence="1 2">
    <name type="scientific">Racocetra fulgida</name>
    <dbReference type="NCBI Taxonomy" id="60492"/>
    <lineage>
        <taxon>Eukaryota</taxon>
        <taxon>Fungi</taxon>
        <taxon>Fungi incertae sedis</taxon>
        <taxon>Mucoromycota</taxon>
        <taxon>Glomeromycotina</taxon>
        <taxon>Glomeromycetes</taxon>
        <taxon>Diversisporales</taxon>
        <taxon>Gigasporaceae</taxon>
        <taxon>Racocetra</taxon>
    </lineage>
</organism>
<gene>
    <name evidence="1" type="ORF">RFULGI_LOCUS14616</name>
</gene>
<feature type="non-terminal residue" evidence="1">
    <location>
        <position position="109"/>
    </location>
</feature>
<sequence>GQNDPMTLLAKQIGNLVLQLQHAPVPQINILAAQNRELNLVTYPDFSGGEQDPITWLEDVEKAFEANQVQDNHKIPVVVPHLKGTTSTWWVSIQAIRPAIDRWNDAHNQ</sequence>
<evidence type="ECO:0000313" key="1">
    <source>
        <dbReference type="EMBL" id="CAG8765057.1"/>
    </source>
</evidence>
<accession>A0A9N9J5R0</accession>
<proteinExistence type="predicted"/>
<keyword evidence="2" id="KW-1185">Reference proteome</keyword>